<dbReference type="AlphaFoldDB" id="A0A4R8ZYE4"/>
<sequence length="383" mass="40265">MPQGRVAVVMSPGAPAAWIFVVGRRFLAGVPFGTARGVVDCLTERVLDEALDLESIVALLPLTGAEAITSFLVVVPRQATDGDGIPVSAVVRGTAMADVFSIGGSRRFSDRGIRPWLLADFRAVTGLVIGSMDAPMLAAGGLGAGQRVGTGAFAGTSLFWSVLAAPESDDVGTAYEAPRELDGLPEYDTVIRPPRALAEADTVLRVPTESWAGSERAESRAMDADTVIRPPHAARHGQIVGEPEPTPAPAPAVRDDPQAGPTPRRDPATERVTSHAFQLSSGEPHRLDQAYVLGRKPRLPRIVIGQPPRLLAVPSPTSAVSSTHLEIRQEGDSIVVTDLGSTNGTVVRPPHGRTRRLRSGQSLAVTPGTVVDIGDGNSVEILR</sequence>
<dbReference type="Pfam" id="PF00498">
    <property type="entry name" value="FHA"/>
    <property type="match status" value="1"/>
</dbReference>
<dbReference type="PROSITE" id="PS50006">
    <property type="entry name" value="FHA_DOMAIN"/>
    <property type="match status" value="1"/>
</dbReference>
<dbReference type="RefSeq" id="WP_134519916.1">
    <property type="nucleotide sequence ID" value="NZ_SOHE01000053.1"/>
</dbReference>
<proteinExistence type="predicted"/>
<keyword evidence="5" id="KW-1185">Reference proteome</keyword>
<name>A0A4R8ZYE4_9MICO</name>
<evidence type="ECO:0000256" key="1">
    <source>
        <dbReference type="ARBA" id="ARBA00022553"/>
    </source>
</evidence>
<evidence type="ECO:0000256" key="2">
    <source>
        <dbReference type="SAM" id="MobiDB-lite"/>
    </source>
</evidence>
<dbReference type="Proteomes" id="UP000297447">
    <property type="component" value="Unassembled WGS sequence"/>
</dbReference>
<accession>A0A4R8ZYE4</accession>
<dbReference type="Gene3D" id="2.60.200.20">
    <property type="match status" value="1"/>
</dbReference>
<comment type="caution">
    <text evidence="4">The sequence shown here is derived from an EMBL/GenBank/DDBJ whole genome shotgun (WGS) entry which is preliminary data.</text>
</comment>
<dbReference type="SMART" id="SM00240">
    <property type="entry name" value="FHA"/>
    <property type="match status" value="1"/>
</dbReference>
<dbReference type="EMBL" id="SOHE01000053">
    <property type="protein sequence ID" value="TFD48890.1"/>
    <property type="molecule type" value="Genomic_DNA"/>
</dbReference>
<dbReference type="SUPFAM" id="SSF49879">
    <property type="entry name" value="SMAD/FHA domain"/>
    <property type="match status" value="1"/>
</dbReference>
<keyword evidence="1" id="KW-0597">Phosphoprotein</keyword>
<feature type="domain" description="FHA" evidence="3">
    <location>
        <begin position="291"/>
        <end position="347"/>
    </location>
</feature>
<evidence type="ECO:0000313" key="5">
    <source>
        <dbReference type="Proteomes" id="UP000297447"/>
    </source>
</evidence>
<feature type="compositionally biased region" description="Basic and acidic residues" evidence="2">
    <location>
        <begin position="253"/>
        <end position="273"/>
    </location>
</feature>
<dbReference type="InterPro" id="IPR008984">
    <property type="entry name" value="SMAD_FHA_dom_sf"/>
</dbReference>
<dbReference type="InterPro" id="IPR000253">
    <property type="entry name" value="FHA_dom"/>
</dbReference>
<gene>
    <name evidence="4" type="ORF">E3T55_12640</name>
</gene>
<evidence type="ECO:0000313" key="4">
    <source>
        <dbReference type="EMBL" id="TFD48890.1"/>
    </source>
</evidence>
<protein>
    <submittedName>
        <fullName evidence="4">FHA domain-containing protein</fullName>
    </submittedName>
</protein>
<feature type="region of interest" description="Disordered" evidence="2">
    <location>
        <begin position="236"/>
        <end position="283"/>
    </location>
</feature>
<dbReference type="OrthoDB" id="5485098at2"/>
<organism evidence="4 5">
    <name type="scientific">Cryobacterium frigoriphilum</name>
    <dbReference type="NCBI Taxonomy" id="1259150"/>
    <lineage>
        <taxon>Bacteria</taxon>
        <taxon>Bacillati</taxon>
        <taxon>Actinomycetota</taxon>
        <taxon>Actinomycetes</taxon>
        <taxon>Micrococcales</taxon>
        <taxon>Microbacteriaceae</taxon>
        <taxon>Cryobacterium</taxon>
    </lineage>
</organism>
<evidence type="ECO:0000259" key="3">
    <source>
        <dbReference type="PROSITE" id="PS50006"/>
    </source>
</evidence>
<reference evidence="4 5" key="1">
    <citation type="submission" date="2019-03" db="EMBL/GenBank/DDBJ databases">
        <title>Genomics of glacier-inhabiting Cryobacterium strains.</title>
        <authorList>
            <person name="Liu Q."/>
            <person name="Xin Y.-H."/>
        </authorList>
    </citation>
    <scope>NUCLEOTIDE SEQUENCE [LARGE SCALE GENOMIC DNA]</scope>
    <source>
        <strain evidence="4 5">Hh14</strain>
    </source>
</reference>